<keyword evidence="2" id="KW-0472">Membrane</keyword>
<keyword evidence="2" id="KW-1133">Transmembrane helix</keyword>
<evidence type="ECO:0000256" key="2">
    <source>
        <dbReference type="SAM" id="Phobius"/>
    </source>
</evidence>
<dbReference type="AlphaFoldDB" id="A0A163C4G4"/>
<organism evidence="3 4">
    <name type="scientific">Didymella rabiei</name>
    <name type="common">Chickpea ascochyta blight fungus</name>
    <name type="synonym">Mycosphaerella rabiei</name>
    <dbReference type="NCBI Taxonomy" id="5454"/>
    <lineage>
        <taxon>Eukaryota</taxon>
        <taxon>Fungi</taxon>
        <taxon>Dikarya</taxon>
        <taxon>Ascomycota</taxon>
        <taxon>Pezizomycotina</taxon>
        <taxon>Dothideomycetes</taxon>
        <taxon>Pleosporomycetidae</taxon>
        <taxon>Pleosporales</taxon>
        <taxon>Pleosporineae</taxon>
        <taxon>Didymellaceae</taxon>
        <taxon>Ascochyta</taxon>
    </lineage>
</organism>
<feature type="region of interest" description="Disordered" evidence="1">
    <location>
        <begin position="85"/>
        <end position="204"/>
    </location>
</feature>
<accession>A0A163C4G4</accession>
<reference evidence="3 4" key="1">
    <citation type="journal article" date="2016" name="Sci. Rep.">
        <title>Draft genome sequencing and secretome analysis of fungal phytopathogen Ascochyta rabiei provides insight into the necrotrophic effector repertoire.</title>
        <authorList>
            <person name="Verma S."/>
            <person name="Gazara R.K."/>
            <person name="Nizam S."/>
            <person name="Parween S."/>
            <person name="Chattopadhyay D."/>
            <person name="Verma P.K."/>
        </authorList>
    </citation>
    <scope>NUCLEOTIDE SEQUENCE [LARGE SCALE GENOMIC DNA]</scope>
    <source>
        <strain evidence="3 4">ArDII</strain>
    </source>
</reference>
<evidence type="ECO:0000313" key="3">
    <source>
        <dbReference type="EMBL" id="KZM22201.1"/>
    </source>
</evidence>
<feature type="transmembrane region" description="Helical" evidence="2">
    <location>
        <begin position="32"/>
        <end position="54"/>
    </location>
</feature>
<dbReference type="EMBL" id="JYNV01000223">
    <property type="protein sequence ID" value="KZM22201.1"/>
    <property type="molecule type" value="Genomic_DNA"/>
</dbReference>
<dbReference type="Proteomes" id="UP000076837">
    <property type="component" value="Unassembled WGS sequence"/>
</dbReference>
<name>A0A163C4G4_DIDRA</name>
<keyword evidence="4" id="KW-1185">Reference proteome</keyword>
<proteinExistence type="predicted"/>
<keyword evidence="2" id="KW-0812">Transmembrane</keyword>
<feature type="compositionally biased region" description="Low complexity" evidence="1">
    <location>
        <begin position="122"/>
        <end position="135"/>
    </location>
</feature>
<feature type="compositionally biased region" description="Polar residues" evidence="1">
    <location>
        <begin position="93"/>
        <end position="110"/>
    </location>
</feature>
<sequence>MGLAKRYCVEYVDGTIECFRDGGFWYTEKGQIIKWGILGGLFGIFMLWCIGGYIHARRRLKAGKPLLAYHRLLVSWQERKRYGQAPQNPFPSYATQNAYPNHPPYQQRTDGSWPEAPPLYNGGDAPPGYGAPPGASKANPNQSGGVPMEMPPYGAPMGTGPQQSGVVGGGQGDVEQGGSAEQLPPRPPQKAKAVLKGFTDRFRK</sequence>
<dbReference type="OrthoDB" id="5400539at2759"/>
<evidence type="ECO:0000256" key="1">
    <source>
        <dbReference type="SAM" id="MobiDB-lite"/>
    </source>
</evidence>
<comment type="caution">
    <text evidence="3">The sequence shown here is derived from an EMBL/GenBank/DDBJ whole genome shotgun (WGS) entry which is preliminary data.</text>
</comment>
<gene>
    <name evidence="3" type="ORF">ST47_g6684</name>
</gene>
<protein>
    <submittedName>
        <fullName evidence="3">Uncharacterized protein</fullName>
    </submittedName>
</protein>
<evidence type="ECO:0000313" key="4">
    <source>
        <dbReference type="Proteomes" id="UP000076837"/>
    </source>
</evidence>